<protein>
    <submittedName>
        <fullName evidence="7">Uncharacterized protein</fullName>
    </submittedName>
</protein>
<evidence type="ECO:0000313" key="3">
    <source>
        <dbReference type="EMBL" id="KAG2896278.1"/>
    </source>
</evidence>
<name>A0A329RRD0_9STRA</name>
<gene>
    <name evidence="6" type="ORF">JG687_00016976</name>
    <name evidence="7" type="ORF">PC110_g17864</name>
    <name evidence="1" type="ORF">PC113_g20422</name>
    <name evidence="2" type="ORF">PC115_g20120</name>
    <name evidence="3" type="ORF">PC117_g23046</name>
    <name evidence="4" type="ORF">PC118_g20269</name>
    <name evidence="5" type="ORF">PC129_g19875</name>
</gene>
<dbReference type="EMBL" id="RCML01001203">
    <property type="protein sequence ID" value="KAG2964525.1"/>
    <property type="molecule type" value="Genomic_DNA"/>
</dbReference>
<dbReference type="Proteomes" id="UP000688947">
    <property type="component" value="Unassembled WGS sequence"/>
</dbReference>
<dbReference type="EMBL" id="MJFZ01000719">
    <property type="protein sequence ID" value="RAW25718.1"/>
    <property type="molecule type" value="Genomic_DNA"/>
</dbReference>
<dbReference type="EMBL" id="RCMG01001173">
    <property type="protein sequence ID" value="KAG2834281.1"/>
    <property type="molecule type" value="Genomic_DNA"/>
</dbReference>
<reference evidence="6" key="3">
    <citation type="submission" date="2021-01" db="EMBL/GenBank/DDBJ databases">
        <title>Phytophthora aleatoria, a newly-described species from Pinus radiata is distinct from Phytophthora cactorum isolates based on comparative genomics.</title>
        <authorList>
            <person name="Mcdougal R."/>
            <person name="Panda P."/>
            <person name="Williams N."/>
            <person name="Studholme D.J."/>
        </authorList>
    </citation>
    <scope>NUCLEOTIDE SEQUENCE</scope>
    <source>
        <strain evidence="6">NZFS 3830</strain>
    </source>
</reference>
<dbReference type="EMBL" id="RCMV01001330">
    <property type="protein sequence ID" value="KAG3209106.1"/>
    <property type="molecule type" value="Genomic_DNA"/>
</dbReference>
<dbReference type="Proteomes" id="UP000774804">
    <property type="component" value="Unassembled WGS sequence"/>
</dbReference>
<evidence type="ECO:0000313" key="4">
    <source>
        <dbReference type="EMBL" id="KAG2964525.1"/>
    </source>
</evidence>
<evidence type="ECO:0000313" key="5">
    <source>
        <dbReference type="EMBL" id="KAG3209106.1"/>
    </source>
</evidence>
<evidence type="ECO:0000313" key="7">
    <source>
        <dbReference type="EMBL" id="RAW25718.1"/>
    </source>
</evidence>
<accession>A0A329RRD0</accession>
<dbReference type="Proteomes" id="UP000736787">
    <property type="component" value="Unassembled WGS sequence"/>
</dbReference>
<evidence type="ECO:0000313" key="8">
    <source>
        <dbReference type="Proteomes" id="UP000251314"/>
    </source>
</evidence>
<dbReference type="OrthoDB" id="10274707at2759"/>
<dbReference type="Proteomes" id="UP000760860">
    <property type="component" value="Unassembled WGS sequence"/>
</dbReference>
<dbReference type="EMBL" id="RCMI01001230">
    <property type="protein sequence ID" value="KAG2888247.1"/>
    <property type="molecule type" value="Genomic_DNA"/>
</dbReference>
<dbReference type="AlphaFoldDB" id="A0A329RRD0"/>
<evidence type="ECO:0000313" key="6">
    <source>
        <dbReference type="EMBL" id="KAG6945994.1"/>
    </source>
</evidence>
<dbReference type="Proteomes" id="UP000735874">
    <property type="component" value="Unassembled WGS sequence"/>
</dbReference>
<proteinExistence type="predicted"/>
<evidence type="ECO:0000313" key="2">
    <source>
        <dbReference type="EMBL" id="KAG2888247.1"/>
    </source>
</evidence>
<organism evidence="7 8">
    <name type="scientific">Phytophthora cactorum</name>
    <dbReference type="NCBI Taxonomy" id="29920"/>
    <lineage>
        <taxon>Eukaryota</taxon>
        <taxon>Sar</taxon>
        <taxon>Stramenopiles</taxon>
        <taxon>Oomycota</taxon>
        <taxon>Peronosporomycetes</taxon>
        <taxon>Peronosporales</taxon>
        <taxon>Peronosporaceae</taxon>
        <taxon>Phytophthora</taxon>
    </lineage>
</organism>
<dbReference type="EMBL" id="JAENGZ010001843">
    <property type="protein sequence ID" value="KAG6945994.1"/>
    <property type="molecule type" value="Genomic_DNA"/>
</dbReference>
<keyword evidence="8" id="KW-1185">Reference proteome</keyword>
<dbReference type="VEuPathDB" id="FungiDB:PC110_g17864"/>
<evidence type="ECO:0000313" key="1">
    <source>
        <dbReference type="EMBL" id="KAG2834281.1"/>
    </source>
</evidence>
<comment type="caution">
    <text evidence="7">The sequence shown here is derived from an EMBL/GenBank/DDBJ whole genome shotgun (WGS) entry which is preliminary data.</text>
</comment>
<reference evidence="5" key="2">
    <citation type="submission" date="2018-05" db="EMBL/GenBank/DDBJ databases">
        <title>Effector identification in a new, highly contiguous assembly of the strawberry crown rot pathogen Phytophthora cactorum.</title>
        <authorList>
            <person name="Armitage A.D."/>
            <person name="Nellist C.F."/>
            <person name="Bates H."/>
            <person name="Vickerstaff R.J."/>
            <person name="Harrison R.J."/>
        </authorList>
    </citation>
    <scope>NUCLEOTIDE SEQUENCE</scope>
    <source>
        <strain evidence="1">15-7</strain>
        <strain evidence="2">4032</strain>
        <strain evidence="3">4040</strain>
        <strain evidence="4">P415</strain>
        <strain evidence="5">P421</strain>
    </source>
</reference>
<dbReference type="EMBL" id="RCMK01001348">
    <property type="protein sequence ID" value="KAG2896278.1"/>
    <property type="molecule type" value="Genomic_DNA"/>
</dbReference>
<dbReference type="Proteomes" id="UP000697107">
    <property type="component" value="Unassembled WGS sequence"/>
</dbReference>
<dbReference type="STRING" id="29920.A0A329RRD0"/>
<dbReference type="Proteomes" id="UP000251314">
    <property type="component" value="Unassembled WGS sequence"/>
</dbReference>
<reference evidence="7 8" key="1">
    <citation type="submission" date="2018-01" db="EMBL/GenBank/DDBJ databases">
        <title>Draft genome of the strawberry crown rot pathogen Phytophthora cactorum.</title>
        <authorList>
            <person name="Armitage A.D."/>
            <person name="Lysoe E."/>
            <person name="Nellist C.F."/>
            <person name="Harrison R.J."/>
            <person name="Brurberg M.B."/>
        </authorList>
    </citation>
    <scope>NUCLEOTIDE SEQUENCE [LARGE SCALE GENOMIC DNA]</scope>
    <source>
        <strain evidence="7 8">10300</strain>
    </source>
</reference>
<sequence length="66" mass="7382">MLYETPMPGNESLALICNDDVIVAALNLVREAIVLLQNNGSRLSIKEGSWVLVMEVLIGNSRFRFF</sequence>